<dbReference type="STRING" id="1560201.NG42_19125"/>
<evidence type="ECO:0000313" key="2">
    <source>
        <dbReference type="EMBL" id="KOC93332.1"/>
    </source>
</evidence>
<reference evidence="3 4" key="1">
    <citation type="journal article" date="2015" name="Int. J. Syst. Evol. Microbiol.">
        <title>Erwinia iniecta sp. nov., isolated from Russian wheat aphids (Diuraphis noxia).</title>
        <authorList>
            <person name="Campillo T."/>
            <person name="Luna E."/>
            <person name="Portier P."/>
            <person name="Fischer-Le Saux M."/>
            <person name="Lapitan N."/>
            <person name="Tisserat N.A."/>
            <person name="Leach J.E."/>
        </authorList>
    </citation>
    <scope>NUCLEOTIDE SEQUENCE [LARGE SCALE GENOMIC DNA]</scope>
    <source>
        <strain evidence="1 4">B120</strain>
        <strain evidence="2 3">B149</strain>
    </source>
</reference>
<organism evidence="2 3">
    <name type="scientific">Winslowiella iniecta</name>
    <dbReference type="NCBI Taxonomy" id="1560201"/>
    <lineage>
        <taxon>Bacteria</taxon>
        <taxon>Pseudomonadati</taxon>
        <taxon>Pseudomonadota</taxon>
        <taxon>Gammaproteobacteria</taxon>
        <taxon>Enterobacterales</taxon>
        <taxon>Erwiniaceae</taxon>
        <taxon>Winslowiella</taxon>
    </lineage>
</organism>
<gene>
    <name evidence="1" type="ORF">NG42_19125</name>
    <name evidence="2" type="ORF">NG43_10975</name>
</gene>
<name>A0A0L7TD95_9GAMM</name>
<dbReference type="Pfam" id="PF14345">
    <property type="entry name" value="GDYXXLXY"/>
    <property type="match status" value="1"/>
</dbReference>
<comment type="caution">
    <text evidence="2">The sequence shown here is derived from an EMBL/GenBank/DDBJ whole genome shotgun (WGS) entry which is preliminary data.</text>
</comment>
<dbReference type="Proteomes" id="UP000037088">
    <property type="component" value="Unassembled WGS sequence"/>
</dbReference>
<evidence type="ECO:0000313" key="4">
    <source>
        <dbReference type="Proteomes" id="UP000037088"/>
    </source>
</evidence>
<dbReference type="RefSeq" id="WP_052902192.1">
    <property type="nucleotide sequence ID" value="NZ_JRXE01000033.1"/>
</dbReference>
<sequence>MRKGLLFVVLAIILLAANWAIYQKEQLLVSGSVVRLELAPVDPRALMQGDYMALNYALNNSLHSTEIPDNRRLIVTLNAQRIATDAGWDRGQPLGENQVYLQTHRSNQGIAVASDAWFFEEGHAKDYTAARYGELRVAEEGTALLVALLDDQLKPLPATP</sequence>
<dbReference type="EMBL" id="JRXE01000033">
    <property type="protein sequence ID" value="KOC87720.1"/>
    <property type="molecule type" value="Genomic_DNA"/>
</dbReference>
<accession>A0A0L7TD95</accession>
<proteinExistence type="predicted"/>
<dbReference type="InterPro" id="IPR025833">
    <property type="entry name" value="GDYXXLXY"/>
</dbReference>
<protein>
    <submittedName>
        <fullName evidence="2">Membrane protein</fullName>
    </submittedName>
</protein>
<dbReference type="OrthoDB" id="4868247at2"/>
<dbReference type="PATRIC" id="fig|1560201.3.peg.4052"/>
<keyword evidence="4" id="KW-1185">Reference proteome</keyword>
<dbReference type="Proteomes" id="UP000036851">
    <property type="component" value="Unassembled WGS sequence"/>
</dbReference>
<dbReference type="EMBL" id="JRXF01000015">
    <property type="protein sequence ID" value="KOC93332.1"/>
    <property type="molecule type" value="Genomic_DNA"/>
</dbReference>
<evidence type="ECO:0000313" key="3">
    <source>
        <dbReference type="Proteomes" id="UP000036851"/>
    </source>
</evidence>
<evidence type="ECO:0000313" key="1">
    <source>
        <dbReference type="EMBL" id="KOC87720.1"/>
    </source>
</evidence>
<dbReference type="AlphaFoldDB" id="A0A0L7TD95"/>